<keyword evidence="16" id="KW-1185">Reference proteome</keyword>
<evidence type="ECO:0000259" key="13">
    <source>
        <dbReference type="Pfam" id="PF00593"/>
    </source>
</evidence>
<dbReference type="Gene3D" id="2.170.130.10">
    <property type="entry name" value="TonB-dependent receptor, plug domain"/>
    <property type="match status" value="1"/>
</dbReference>
<keyword evidence="6" id="KW-0406">Ion transport</keyword>
<evidence type="ECO:0000256" key="5">
    <source>
        <dbReference type="ARBA" id="ARBA00022729"/>
    </source>
</evidence>
<evidence type="ECO:0000313" key="16">
    <source>
        <dbReference type="Proteomes" id="UP000635983"/>
    </source>
</evidence>
<keyword evidence="3 10" id="KW-1134">Transmembrane beta strand</keyword>
<organism evidence="15 16">
    <name type="scientific">Pseudomonas matsuisoli</name>
    <dbReference type="NCBI Taxonomy" id="1515666"/>
    <lineage>
        <taxon>Bacteria</taxon>
        <taxon>Pseudomonadati</taxon>
        <taxon>Pseudomonadota</taxon>
        <taxon>Gammaproteobacteria</taxon>
        <taxon>Pseudomonadales</taxon>
        <taxon>Pseudomonadaceae</taxon>
        <taxon>Pseudomonas</taxon>
    </lineage>
</organism>
<dbReference type="GO" id="GO:0044718">
    <property type="term" value="P:siderophore transmembrane transport"/>
    <property type="evidence" value="ECO:0007669"/>
    <property type="project" value="TreeGrafter"/>
</dbReference>
<evidence type="ECO:0000256" key="4">
    <source>
        <dbReference type="ARBA" id="ARBA00022692"/>
    </source>
</evidence>
<feature type="domain" description="TonB-dependent receptor plug" evidence="14">
    <location>
        <begin position="43"/>
        <end position="152"/>
    </location>
</feature>
<keyword evidence="8 10" id="KW-0472">Membrane</keyword>
<reference evidence="15" key="2">
    <citation type="submission" date="2020-09" db="EMBL/GenBank/DDBJ databases">
        <authorList>
            <person name="Sun Q."/>
            <person name="Ohkuma M."/>
        </authorList>
    </citation>
    <scope>NUCLEOTIDE SEQUENCE</scope>
    <source>
        <strain evidence="15">JCM 30078</strain>
    </source>
</reference>
<dbReference type="Proteomes" id="UP000635983">
    <property type="component" value="Unassembled WGS sequence"/>
</dbReference>
<feature type="region of interest" description="Disordered" evidence="12">
    <location>
        <begin position="214"/>
        <end position="233"/>
    </location>
</feature>
<evidence type="ECO:0000256" key="7">
    <source>
        <dbReference type="ARBA" id="ARBA00023077"/>
    </source>
</evidence>
<evidence type="ECO:0000256" key="9">
    <source>
        <dbReference type="ARBA" id="ARBA00023237"/>
    </source>
</evidence>
<dbReference type="InterPro" id="IPR036942">
    <property type="entry name" value="Beta-barrel_TonB_sf"/>
</dbReference>
<name>A0A917PTH3_9PSED</name>
<protein>
    <submittedName>
        <fullName evidence="15">Ligand-gated channel protein</fullName>
    </submittedName>
</protein>
<evidence type="ECO:0000256" key="10">
    <source>
        <dbReference type="PROSITE-ProRule" id="PRU01360"/>
    </source>
</evidence>
<keyword evidence="5" id="KW-0732">Signal</keyword>
<evidence type="ECO:0000256" key="8">
    <source>
        <dbReference type="ARBA" id="ARBA00023136"/>
    </source>
</evidence>
<dbReference type="PROSITE" id="PS52016">
    <property type="entry name" value="TONB_DEPENDENT_REC_3"/>
    <property type="match status" value="1"/>
</dbReference>
<dbReference type="Pfam" id="PF07715">
    <property type="entry name" value="Plug"/>
    <property type="match status" value="1"/>
</dbReference>
<keyword evidence="2 10" id="KW-0813">Transport</keyword>
<comment type="caution">
    <text evidence="15">The sequence shown here is derived from an EMBL/GenBank/DDBJ whole genome shotgun (WGS) entry which is preliminary data.</text>
</comment>
<feature type="domain" description="TonB-dependent receptor-like beta-barrel" evidence="13">
    <location>
        <begin position="214"/>
        <end position="649"/>
    </location>
</feature>
<evidence type="ECO:0000259" key="14">
    <source>
        <dbReference type="Pfam" id="PF07715"/>
    </source>
</evidence>
<sequence length="676" mass="73556">MAIGAPGTVAAQALDIGGTERAEALELGTTTVRSASGFEQNIADAPASISVVSRKELEKQSYSDITDAMKNIPGVYVTGGGGMQDISIRGMTAAYTLYLIDGRPISAGRSVNTNGSDGGKQIALPPLSMIERIEVIRGPMSSLYGSEAMGGVVNIITRKSGNAWHGSLNTEYTRSLNDLSNDGKQVDLFAGGALVPDLLGLQLNGSYVNTVESDYSGGGDSAESTPDSTNKKGGARLYFTPNDQNEFGFSYDSATRRYTHTPGRSVAEDATRSTTRYDKDVYVISHDGNYGDVLLNTYLQHDISDRVQTSTKRERVSILNSQGTWFLGRHTLTFGGQYKNESFVDETNGLLTSNVDGAVKKVDRWLAALYSEIEWGILDNFSVTTGLRYNDDELFGGHLSPRVYGVHHATPELTFKGGVSTGYLQPSLTSATEGFGRGTGGGGSPVPHPRALIIGNSELEPETSTSYEFGYVYDDKALGLNTSLMLFHTEYKDKIAEFRTCETPNSTAVRNDPSAWSCPFGGNNYLFLSTQRNISEAMMQGVEFTLDYALRDDLDFRTSYTFTDSEQKSGDFKGDPLNKVPRHMFNAGLDWDVTEKLGSWVQYNYRGKTSDYLSRVSMSDGTPGYGFVDVGLVYQLTRNIDLKGGLYNVANKEVSNDEYGVVLDGRRLTVGLTVDF</sequence>
<reference evidence="15" key="1">
    <citation type="journal article" date="2014" name="Int. J. Syst. Evol. Microbiol.">
        <title>Complete genome sequence of Corynebacterium casei LMG S-19264T (=DSM 44701T), isolated from a smear-ripened cheese.</title>
        <authorList>
            <consortium name="US DOE Joint Genome Institute (JGI-PGF)"/>
            <person name="Walter F."/>
            <person name="Albersmeier A."/>
            <person name="Kalinowski J."/>
            <person name="Ruckert C."/>
        </authorList>
    </citation>
    <scope>NUCLEOTIDE SEQUENCE</scope>
    <source>
        <strain evidence="15">JCM 30078</strain>
    </source>
</reference>
<dbReference type="Pfam" id="PF00593">
    <property type="entry name" value="TonB_dep_Rec_b-barrel"/>
    <property type="match status" value="1"/>
</dbReference>
<evidence type="ECO:0000256" key="12">
    <source>
        <dbReference type="SAM" id="MobiDB-lite"/>
    </source>
</evidence>
<comment type="similarity">
    <text evidence="10 11">Belongs to the TonB-dependent receptor family.</text>
</comment>
<evidence type="ECO:0000256" key="2">
    <source>
        <dbReference type="ARBA" id="ARBA00022448"/>
    </source>
</evidence>
<dbReference type="GO" id="GO:0015344">
    <property type="term" value="F:siderophore uptake transmembrane transporter activity"/>
    <property type="evidence" value="ECO:0007669"/>
    <property type="project" value="TreeGrafter"/>
</dbReference>
<dbReference type="InterPro" id="IPR037066">
    <property type="entry name" value="Plug_dom_sf"/>
</dbReference>
<dbReference type="InterPro" id="IPR000531">
    <property type="entry name" value="Beta-barrel_TonB"/>
</dbReference>
<keyword evidence="4 10" id="KW-0812">Transmembrane</keyword>
<dbReference type="PANTHER" id="PTHR30069">
    <property type="entry name" value="TONB-DEPENDENT OUTER MEMBRANE RECEPTOR"/>
    <property type="match status" value="1"/>
</dbReference>
<dbReference type="PANTHER" id="PTHR30069:SF53">
    <property type="entry name" value="COLICIN I RECEPTOR-RELATED"/>
    <property type="match status" value="1"/>
</dbReference>
<dbReference type="SUPFAM" id="SSF56935">
    <property type="entry name" value="Porins"/>
    <property type="match status" value="1"/>
</dbReference>
<dbReference type="EMBL" id="BMPO01000003">
    <property type="protein sequence ID" value="GGJ90819.1"/>
    <property type="molecule type" value="Genomic_DNA"/>
</dbReference>
<evidence type="ECO:0000256" key="1">
    <source>
        <dbReference type="ARBA" id="ARBA00004571"/>
    </source>
</evidence>
<dbReference type="CDD" id="cd01347">
    <property type="entry name" value="ligand_gated_channel"/>
    <property type="match status" value="1"/>
</dbReference>
<comment type="subcellular location">
    <subcellularLocation>
        <location evidence="1 10">Cell outer membrane</location>
        <topology evidence="1 10">Multi-pass membrane protein</topology>
    </subcellularLocation>
</comment>
<keyword evidence="7 11" id="KW-0798">TonB box</keyword>
<evidence type="ECO:0000313" key="15">
    <source>
        <dbReference type="EMBL" id="GGJ90819.1"/>
    </source>
</evidence>
<dbReference type="Gene3D" id="2.40.170.20">
    <property type="entry name" value="TonB-dependent receptor, beta-barrel domain"/>
    <property type="match status" value="1"/>
</dbReference>
<dbReference type="AlphaFoldDB" id="A0A917PTH3"/>
<dbReference type="InterPro" id="IPR012910">
    <property type="entry name" value="Plug_dom"/>
</dbReference>
<keyword evidence="9 10" id="KW-0998">Cell outer membrane</keyword>
<dbReference type="GO" id="GO:0009279">
    <property type="term" value="C:cell outer membrane"/>
    <property type="evidence" value="ECO:0007669"/>
    <property type="project" value="UniProtKB-SubCell"/>
</dbReference>
<evidence type="ECO:0000256" key="11">
    <source>
        <dbReference type="RuleBase" id="RU003357"/>
    </source>
</evidence>
<proteinExistence type="inferred from homology"/>
<evidence type="ECO:0000256" key="6">
    <source>
        <dbReference type="ARBA" id="ARBA00023065"/>
    </source>
</evidence>
<accession>A0A917PTH3</accession>
<gene>
    <name evidence="15" type="ORF">GCM10009304_15640</name>
</gene>
<dbReference type="InterPro" id="IPR039426">
    <property type="entry name" value="TonB-dep_rcpt-like"/>
</dbReference>
<evidence type="ECO:0000256" key="3">
    <source>
        <dbReference type="ARBA" id="ARBA00022452"/>
    </source>
</evidence>